<organism evidence="18 19">
    <name type="scientific">Artemia franciscana</name>
    <name type="common">Brine shrimp</name>
    <name type="synonym">Artemia sanfranciscana</name>
    <dbReference type="NCBI Taxonomy" id="6661"/>
    <lineage>
        <taxon>Eukaryota</taxon>
        <taxon>Metazoa</taxon>
        <taxon>Ecdysozoa</taxon>
        <taxon>Arthropoda</taxon>
        <taxon>Crustacea</taxon>
        <taxon>Branchiopoda</taxon>
        <taxon>Anostraca</taxon>
        <taxon>Artemiidae</taxon>
        <taxon>Artemia</taxon>
    </lineage>
</organism>
<dbReference type="Proteomes" id="UP001187531">
    <property type="component" value="Unassembled WGS sequence"/>
</dbReference>
<dbReference type="Pfam" id="PF18400">
    <property type="entry name" value="Thioredoxin_12"/>
    <property type="match status" value="1"/>
</dbReference>
<evidence type="ECO:0000256" key="12">
    <source>
        <dbReference type="SAM" id="SignalP"/>
    </source>
</evidence>
<dbReference type="Pfam" id="PF18403">
    <property type="entry name" value="Thioredoxin_15"/>
    <property type="match status" value="1"/>
</dbReference>
<comment type="function">
    <text evidence="10">Recognizes glycoproteins with minor folding defects. Reglucosylates single N-glycans near the misfolded part of the protein, thus providing quality control for protein folding in the endoplasmic reticulum. Reglucosylated proteins are recognized by calreticulin for recycling to the endoplasmic reticulum and refolding or degradation.</text>
</comment>
<evidence type="ECO:0008006" key="20">
    <source>
        <dbReference type="Google" id="ProtNLM"/>
    </source>
</evidence>
<evidence type="ECO:0000259" key="16">
    <source>
        <dbReference type="Pfam" id="PF18403"/>
    </source>
</evidence>
<dbReference type="PANTHER" id="PTHR11226:SF0">
    <property type="entry name" value="UDP-GLUCOSE:GLYCOPROTEIN GLUCOSYLTRANSFERASE"/>
    <property type="match status" value="1"/>
</dbReference>
<evidence type="ECO:0000259" key="17">
    <source>
        <dbReference type="Pfam" id="PF18404"/>
    </source>
</evidence>
<evidence type="ECO:0000259" key="14">
    <source>
        <dbReference type="Pfam" id="PF18401"/>
    </source>
</evidence>
<dbReference type="PANTHER" id="PTHR11226">
    <property type="entry name" value="UDP-GLUCOSE GLYCOPROTEIN:GLUCOSYLTRANSFERASE"/>
    <property type="match status" value="1"/>
</dbReference>
<keyword evidence="6" id="KW-0808">Transferase</keyword>
<protein>
    <recommendedName>
        <fullName evidence="20">UDP-glucose:glycoprotein glucosyltransferase</fullName>
    </recommendedName>
</protein>
<evidence type="ECO:0000256" key="6">
    <source>
        <dbReference type="ARBA" id="ARBA00022679"/>
    </source>
</evidence>
<evidence type="ECO:0000256" key="9">
    <source>
        <dbReference type="ARBA" id="ARBA00023180"/>
    </source>
</evidence>
<keyword evidence="8" id="KW-0256">Endoplasmic reticulum</keyword>
<dbReference type="InterPro" id="IPR040694">
    <property type="entry name" value="UGGT_TRXL_2"/>
</dbReference>
<evidence type="ECO:0000256" key="8">
    <source>
        <dbReference type="ARBA" id="ARBA00022824"/>
    </source>
</evidence>
<reference evidence="18" key="1">
    <citation type="submission" date="2023-07" db="EMBL/GenBank/DDBJ databases">
        <title>Chromosome-level genome assembly of Artemia franciscana.</title>
        <authorList>
            <person name="Jo E."/>
        </authorList>
    </citation>
    <scope>NUCLEOTIDE SEQUENCE</scope>
    <source>
        <tissue evidence="18">Whole body</tissue>
    </source>
</reference>
<keyword evidence="19" id="KW-1185">Reference proteome</keyword>
<evidence type="ECO:0000256" key="4">
    <source>
        <dbReference type="ARBA" id="ARBA00006351"/>
    </source>
</evidence>
<proteinExistence type="inferred from homology"/>
<dbReference type="Pfam" id="PF06427">
    <property type="entry name" value="UDP-g_GGTase"/>
    <property type="match status" value="1"/>
</dbReference>
<dbReference type="EMBL" id="JAVRJZ010000017">
    <property type="protein sequence ID" value="KAK2709737.1"/>
    <property type="molecule type" value="Genomic_DNA"/>
</dbReference>
<sequence>MKICFLACIFCFVYLPCSNGFLMPVSTYLKTKWPDYPLILEISEFLNDEDPSFFWSFVDSIGKAGYYDHEWSDKEKYDFLISEAGRYLTKDTLELLKFSISIRAYSPKIAMYHEIASQKNYPVGCSTFVDINGIGTCDHHQLDRAIAIAQDIPKAETFVIDHVYPGPSIPEGRSRPVVAILYGEIGTPEFGVFHQVLRALARVGRVDYVLRHHIFHPSHERTRLSGYGVELQIKSTEYKASDDSQVIGNATYEDIGQKLKDEDEVEGFLFEQLNKLHPDKTDKLLELKTELLIENSDFTPMKVWQLQDLSNQAAARILETSKEEQLKTLMTISQNFPIQARSLIRTKVPEKFRKEMKKNQDLFRDLYNLSPGESALFLNGQYHDIDSLDIFTLFDNIKGELRLMDAFHKVGINGSKIHELLLLKVDNDQEYQIDIRDSAVRYVNDIELDVQYTRWPSTITELLRPTYPGMIRSIRKNVNHLIFVVDPSDINVRPLVKFAESFLLHSVPIRIGFVFAVNSSDTASGDTDPGVAILNAFNYIAEINDMKTALSFITDLYSIVGSKNIEVENVKNIFKKKYKNADVESVFEEDSEYDVGRKLAEEFVARADIKEKPQVLFNGKPLEKSSLEAGEFEEAVIMEIMKTMNFLTKAVMKGEIKDSDNILDFLMSQPSVVSRFNNHILKAEPKFLQVDGTPLPRMCATSIQEIDERDVSASMLEHMKYINGCKDVSYCPVTVWIVTDLSTADNRESLSEYISYVKRSKNMRLGVIHNGKIDLEDSVSIANLYETIMDFATEDKWIPFVEAILKPSNSKALESGAKKISDIPGMADLELKYEHVSEVAHCDRLFVERVLKWDLGTRGIIANGKIFGPFHGNEQFTVGDLELVMKILVGPATQIYFKLGDYSSPTISNLIFKSYAIVAQNPTTRKRYDMSELLKKHSALYFSAPRLDLPIFHLNVILDPLTQGAQKLSAILVSLSQVLNADIQIFFNCVPKHSQIPLKSFYRYVLEPKMEFNEKGKTFLGPSAVFSLPKATPLLTLNMHVPDNWLVEAVESIHDLDNIKLADIEGGVHSEFELEYLLLEGQCFEQPSGSPPRGLQLVLGTETKPNAFDTIVMANLGYFQLKANPGMFLLKLRDGRSDDLYTITQAEGALATDFHDNVILITSFKSHLLKLKVQKKSGKEDEDLLESEEDRGGLWSSLANTFSSSTSESPDETLNIFSLASGHLYERLLRIMMLSVLKNAKTPVKFWFLKNYLSPSFKQFLPYMAKKYGFQYELVQYKWPRWLNQQTEKQRIIWGYKILFLDVLFPLDVKKIIFVDADQVVRADMTELRDFDLGGAPYGYTPFCESRKEMDGYRFWQQGYWKTHLQNRKYHISALYVVDLKKFRKVAAGDRLRGQYQALSQDPNSLSNLDQDLPNNMIHQVAIKSLPQEWLWCETWCDDKSKQYAKTIDLCNNPMTKESKLTAAQRIISEWSSYDNEIKELLNKFHQGLVIEPEERLSHDPSEL</sequence>
<dbReference type="GO" id="GO:0051082">
    <property type="term" value="F:unfolded protein binding"/>
    <property type="evidence" value="ECO:0007669"/>
    <property type="project" value="TreeGrafter"/>
</dbReference>
<keyword evidence="7 12" id="KW-0732">Signal</keyword>
<evidence type="ECO:0000256" key="5">
    <source>
        <dbReference type="ARBA" id="ARBA00022676"/>
    </source>
</evidence>
<evidence type="ECO:0000256" key="10">
    <source>
        <dbReference type="ARBA" id="ARBA00045874"/>
    </source>
</evidence>
<evidence type="ECO:0000259" key="13">
    <source>
        <dbReference type="Pfam" id="PF18400"/>
    </source>
</evidence>
<evidence type="ECO:0000256" key="1">
    <source>
        <dbReference type="ARBA" id="ARBA00001913"/>
    </source>
</evidence>
<evidence type="ECO:0000256" key="11">
    <source>
        <dbReference type="ARBA" id="ARBA00048456"/>
    </source>
</evidence>
<dbReference type="GO" id="GO:0036503">
    <property type="term" value="P:ERAD pathway"/>
    <property type="evidence" value="ECO:0007669"/>
    <property type="project" value="TreeGrafter"/>
</dbReference>
<feature type="domain" description="Glucosyltransferase 24 catalytic" evidence="17">
    <location>
        <begin position="1214"/>
        <end position="1481"/>
    </location>
</feature>
<dbReference type="GO" id="GO:0003980">
    <property type="term" value="F:UDP-glucose:glycoprotein glucosyltransferase activity"/>
    <property type="evidence" value="ECO:0007669"/>
    <property type="project" value="InterPro"/>
</dbReference>
<name>A0AA88KYS1_ARTSF</name>
<comment type="similarity">
    <text evidence="4">Belongs to the glycosyltransferase 8 family.</text>
</comment>
<dbReference type="Pfam" id="PF18404">
    <property type="entry name" value="Glyco_transf_24"/>
    <property type="match status" value="1"/>
</dbReference>
<evidence type="ECO:0000256" key="2">
    <source>
        <dbReference type="ARBA" id="ARBA00004319"/>
    </source>
</evidence>
<comment type="subcellular location">
    <subcellularLocation>
        <location evidence="2">Endoplasmic reticulum lumen</location>
    </subcellularLocation>
</comment>
<feature type="domain" description="UDP-glucose:glycoprotein glucosyltransferase thioredoxin-like" evidence="16">
    <location>
        <begin position="704"/>
        <end position="887"/>
    </location>
</feature>
<feature type="chain" id="PRO_5041649939" description="UDP-glucose:glycoprotein glucosyltransferase" evidence="12">
    <location>
        <begin position="21"/>
        <end position="1504"/>
    </location>
</feature>
<dbReference type="SUPFAM" id="SSF53448">
    <property type="entry name" value="Nucleotide-diphospho-sugar transferases"/>
    <property type="match status" value="1"/>
</dbReference>
<dbReference type="Pfam" id="PF18401">
    <property type="entry name" value="Thioredoxin_13"/>
    <property type="match status" value="1"/>
</dbReference>
<dbReference type="FunFam" id="3.90.550.10:FF:000004">
    <property type="entry name" value="UDP-glucose glycoprotein glucosyltransferase 1"/>
    <property type="match status" value="1"/>
</dbReference>
<comment type="pathway">
    <text evidence="3">Protein modification; protein glycosylation.</text>
</comment>
<gene>
    <name evidence="18" type="ORF">QYM36_013420</name>
</gene>
<dbReference type="InterPro" id="IPR009448">
    <property type="entry name" value="UDP-g_GGtrans"/>
</dbReference>
<dbReference type="InterPro" id="IPR040525">
    <property type="entry name" value="UGGT_TRXL_4"/>
</dbReference>
<feature type="signal peptide" evidence="12">
    <location>
        <begin position="1"/>
        <end position="20"/>
    </location>
</feature>
<dbReference type="InterPro" id="IPR029044">
    <property type="entry name" value="Nucleotide-diphossugar_trans"/>
</dbReference>
<keyword evidence="9" id="KW-0325">Glycoprotein</keyword>
<feature type="domain" description="UGGT thioredoxin-like" evidence="14">
    <location>
        <begin position="294"/>
        <end position="421"/>
    </location>
</feature>
<evidence type="ECO:0000256" key="3">
    <source>
        <dbReference type="ARBA" id="ARBA00004922"/>
    </source>
</evidence>
<dbReference type="CDD" id="cd06432">
    <property type="entry name" value="GT8_HUGT1_C_like"/>
    <property type="match status" value="1"/>
</dbReference>
<evidence type="ECO:0000256" key="7">
    <source>
        <dbReference type="ARBA" id="ARBA00022729"/>
    </source>
</evidence>
<feature type="domain" description="UGGT thioredoxin-like" evidence="13">
    <location>
        <begin position="37"/>
        <end position="216"/>
    </location>
</feature>
<keyword evidence="5" id="KW-0328">Glycosyltransferase</keyword>
<dbReference type="GO" id="GO:0005788">
    <property type="term" value="C:endoplasmic reticulum lumen"/>
    <property type="evidence" value="ECO:0007669"/>
    <property type="project" value="UniProtKB-SubCell"/>
</dbReference>
<dbReference type="Gene3D" id="3.90.550.10">
    <property type="entry name" value="Spore Coat Polysaccharide Biosynthesis Protein SpsA, Chain A"/>
    <property type="match status" value="1"/>
</dbReference>
<dbReference type="GO" id="GO:0018279">
    <property type="term" value="P:protein N-linked glycosylation via asparagine"/>
    <property type="evidence" value="ECO:0007669"/>
    <property type="project" value="TreeGrafter"/>
</dbReference>
<dbReference type="InterPro" id="IPR040692">
    <property type="entry name" value="UGGT_TRXL_3"/>
</dbReference>
<evidence type="ECO:0000259" key="15">
    <source>
        <dbReference type="Pfam" id="PF18402"/>
    </source>
</evidence>
<accession>A0AA88KYS1</accession>
<dbReference type="InterPro" id="IPR040497">
    <property type="entry name" value="Glyco_transf_24"/>
</dbReference>
<evidence type="ECO:0000313" key="18">
    <source>
        <dbReference type="EMBL" id="KAK2709737.1"/>
    </source>
</evidence>
<evidence type="ECO:0000313" key="19">
    <source>
        <dbReference type="Proteomes" id="UP001187531"/>
    </source>
</evidence>
<dbReference type="InterPro" id="IPR040693">
    <property type="entry name" value="UGGT_TRXL_1"/>
</dbReference>
<dbReference type="Pfam" id="PF18402">
    <property type="entry name" value="Thioredoxin_14"/>
    <property type="match status" value="1"/>
</dbReference>
<comment type="caution">
    <text evidence="18">The sequence shown here is derived from an EMBL/GenBank/DDBJ whole genome shotgun (WGS) entry which is preliminary data.</text>
</comment>
<feature type="domain" description="UGGT thioredoxin-like" evidence="15">
    <location>
        <begin position="433"/>
        <end position="680"/>
    </location>
</feature>
<comment type="catalytic activity">
    <reaction evidence="11">
        <text>N(4)-(alpha-D-Man-(1-&gt;2)-alpha-D-Man-(1-&gt;2)-alpha-D-Man-(1-&gt;3)-[alpha-D-Man-(1-&gt;2)-alpha-D-Man-(1-&gt;3)-[alpha-D-Man-(1-&gt;2)-alpha-D-Man-(1-&gt;6)]-alpha-D-Man-(1-&gt;6)]-beta-D-Man-(1-&gt;4)-beta-D-GlcNAc-(1-&gt;4)-beta-D-GlcNAc)-L-asparaginyl-[protein] (N-glucan mannose isomer 9A1,2,3B1,2,3) + UDP-alpha-D-glucose = N(4)-(alpha-D-Glc-(1-&gt;3)-alpha-D-Man-(1-&gt;2)-alpha-D-Man-(1-&gt;2)-alpha-D-Man-(1-&gt;3)-[alpha-D-Man-(1-&gt;2)-alpha-D-Man-(1-&gt;3)-[alpha-D-Man-(1-&gt;2)-alpha-D-Man-(1-&gt;6)]-alpha-D-Man-(1-&gt;6)]-beta-D-Man-(1-&gt;4)-beta-D-GlcNAc-(1-&gt;4)-beta-D-GlcNAc)-L-asparaginyl-[protein] + UDP + H(+)</text>
        <dbReference type="Rhea" id="RHEA:61304"/>
        <dbReference type="Rhea" id="RHEA-COMP:14356"/>
        <dbReference type="Rhea" id="RHEA-COMP:14357"/>
        <dbReference type="ChEBI" id="CHEBI:15378"/>
        <dbReference type="ChEBI" id="CHEBI:58223"/>
        <dbReference type="ChEBI" id="CHEBI:58885"/>
        <dbReference type="ChEBI" id="CHEBI:59080"/>
        <dbReference type="ChEBI" id="CHEBI:139493"/>
    </reaction>
</comment>
<comment type="cofactor">
    <cofactor evidence="1">
        <name>Ca(2+)</name>
        <dbReference type="ChEBI" id="CHEBI:29108"/>
    </cofactor>
</comment>